<gene>
    <name evidence="1" type="ORF">G3446_07470</name>
</gene>
<organism evidence="1 2">
    <name type="scientific">Thiorhodococcus minor</name>
    <dbReference type="NCBI Taxonomy" id="57489"/>
    <lineage>
        <taxon>Bacteria</taxon>
        <taxon>Pseudomonadati</taxon>
        <taxon>Pseudomonadota</taxon>
        <taxon>Gammaproteobacteria</taxon>
        <taxon>Chromatiales</taxon>
        <taxon>Chromatiaceae</taxon>
        <taxon>Thiorhodococcus</taxon>
    </lineage>
</organism>
<sequence>MDLLDFNGEDMYFDEPVSPEVESLLADAASRYGEPGAELSLLHAYFLEPQHLSVLVALYRYFYYRHRYQEALIIADRAIALSAERLGIRVHWRELTEAHLGHSVQVSMALTRFLLLALKGAGYLLMRQNRPAEALERFEKLAEIDTSDRLGINELLSMARNAVAEEQIAGAGDNVRFLGR</sequence>
<protein>
    <recommendedName>
        <fullName evidence="3">Tetratricopeptide repeat protein</fullName>
    </recommendedName>
</protein>
<dbReference type="EMBL" id="JAAIJQ010000016">
    <property type="protein sequence ID" value="NEV61730.1"/>
    <property type="molecule type" value="Genomic_DNA"/>
</dbReference>
<keyword evidence="2" id="KW-1185">Reference proteome</keyword>
<evidence type="ECO:0000313" key="1">
    <source>
        <dbReference type="EMBL" id="NEV61730.1"/>
    </source>
</evidence>
<evidence type="ECO:0008006" key="3">
    <source>
        <dbReference type="Google" id="ProtNLM"/>
    </source>
</evidence>
<dbReference type="Proteomes" id="UP000483379">
    <property type="component" value="Unassembled WGS sequence"/>
</dbReference>
<evidence type="ECO:0000313" key="2">
    <source>
        <dbReference type="Proteomes" id="UP000483379"/>
    </source>
</evidence>
<name>A0A6M0JW34_9GAMM</name>
<dbReference type="InterPro" id="IPR011990">
    <property type="entry name" value="TPR-like_helical_dom_sf"/>
</dbReference>
<reference evidence="1 2" key="1">
    <citation type="submission" date="2020-02" db="EMBL/GenBank/DDBJ databases">
        <title>Genome sequences of Thiorhodococcus mannitoliphagus and Thiorhodococcus minor, purple sulfur photosynthetic bacteria in the gammaproteobacterial family, Chromatiaceae.</title>
        <authorList>
            <person name="Aviles F.A."/>
            <person name="Meyer T.E."/>
            <person name="Kyndt J.A."/>
        </authorList>
    </citation>
    <scope>NUCLEOTIDE SEQUENCE [LARGE SCALE GENOMIC DNA]</scope>
    <source>
        <strain evidence="1 2">DSM 11518</strain>
    </source>
</reference>
<dbReference type="AlphaFoldDB" id="A0A6M0JW34"/>
<dbReference type="RefSeq" id="WP_164452205.1">
    <property type="nucleotide sequence ID" value="NZ_JAAIJQ010000016.1"/>
</dbReference>
<dbReference type="Gene3D" id="1.25.40.10">
    <property type="entry name" value="Tetratricopeptide repeat domain"/>
    <property type="match status" value="1"/>
</dbReference>
<dbReference type="SUPFAM" id="SSF48452">
    <property type="entry name" value="TPR-like"/>
    <property type="match status" value="1"/>
</dbReference>
<proteinExistence type="predicted"/>
<comment type="caution">
    <text evidence="1">The sequence shown here is derived from an EMBL/GenBank/DDBJ whole genome shotgun (WGS) entry which is preliminary data.</text>
</comment>
<accession>A0A6M0JW34</accession>